<dbReference type="Proteomes" id="UP001233999">
    <property type="component" value="Unassembled WGS sequence"/>
</dbReference>
<evidence type="ECO:0000256" key="9">
    <source>
        <dbReference type="ARBA" id="ARBA00023224"/>
    </source>
</evidence>
<evidence type="ECO:0000256" key="7">
    <source>
        <dbReference type="ARBA" id="ARBA00023136"/>
    </source>
</evidence>
<proteinExistence type="predicted"/>
<evidence type="ECO:0000256" key="8">
    <source>
        <dbReference type="ARBA" id="ARBA00023170"/>
    </source>
</evidence>
<dbReference type="InterPro" id="IPR004117">
    <property type="entry name" value="7tm6_olfct_rcpt"/>
</dbReference>
<dbReference type="GO" id="GO:0005549">
    <property type="term" value="F:odorant binding"/>
    <property type="evidence" value="ECO:0007669"/>
    <property type="project" value="InterPro"/>
</dbReference>
<evidence type="ECO:0000256" key="4">
    <source>
        <dbReference type="ARBA" id="ARBA00022692"/>
    </source>
</evidence>
<dbReference type="GO" id="GO:0007165">
    <property type="term" value="P:signal transduction"/>
    <property type="evidence" value="ECO:0007669"/>
    <property type="project" value="UniProtKB-KW"/>
</dbReference>
<accession>A0AAD8AF14</accession>
<evidence type="ECO:0000256" key="10">
    <source>
        <dbReference type="SAM" id="Phobius"/>
    </source>
</evidence>
<protein>
    <recommendedName>
        <fullName evidence="13">Odorant receptor</fullName>
    </recommendedName>
</protein>
<feature type="transmembrane region" description="Helical" evidence="10">
    <location>
        <begin position="79"/>
        <end position="102"/>
    </location>
</feature>
<evidence type="ECO:0008006" key="13">
    <source>
        <dbReference type="Google" id="ProtNLM"/>
    </source>
</evidence>
<dbReference type="GO" id="GO:0004984">
    <property type="term" value="F:olfactory receptor activity"/>
    <property type="evidence" value="ECO:0007669"/>
    <property type="project" value="InterPro"/>
</dbReference>
<keyword evidence="4 10" id="KW-0812">Transmembrane</keyword>
<keyword evidence="5" id="KW-0552">Olfaction</keyword>
<gene>
    <name evidence="11" type="ORF">L9F63_011736</name>
</gene>
<comment type="caution">
    <text evidence="11">The sequence shown here is derived from an EMBL/GenBank/DDBJ whole genome shotgun (WGS) entry which is preliminary data.</text>
</comment>
<evidence type="ECO:0000256" key="3">
    <source>
        <dbReference type="ARBA" id="ARBA00022606"/>
    </source>
</evidence>
<evidence type="ECO:0000256" key="6">
    <source>
        <dbReference type="ARBA" id="ARBA00022989"/>
    </source>
</evidence>
<evidence type="ECO:0000313" key="12">
    <source>
        <dbReference type="Proteomes" id="UP001233999"/>
    </source>
</evidence>
<evidence type="ECO:0000256" key="2">
    <source>
        <dbReference type="ARBA" id="ARBA00022475"/>
    </source>
</evidence>
<reference evidence="11" key="2">
    <citation type="submission" date="2023-05" db="EMBL/GenBank/DDBJ databases">
        <authorList>
            <person name="Fouks B."/>
        </authorList>
    </citation>
    <scope>NUCLEOTIDE SEQUENCE</scope>
    <source>
        <strain evidence="11">Stay&amp;Tobe</strain>
        <tissue evidence="11">Testes</tissue>
    </source>
</reference>
<keyword evidence="9" id="KW-0807">Transducer</keyword>
<evidence type="ECO:0000256" key="1">
    <source>
        <dbReference type="ARBA" id="ARBA00004651"/>
    </source>
</evidence>
<evidence type="ECO:0000313" key="11">
    <source>
        <dbReference type="EMBL" id="KAJ9597406.1"/>
    </source>
</evidence>
<feature type="transmembrane region" description="Helical" evidence="10">
    <location>
        <begin position="47"/>
        <end position="67"/>
    </location>
</feature>
<organism evidence="11 12">
    <name type="scientific">Diploptera punctata</name>
    <name type="common">Pacific beetle cockroach</name>
    <dbReference type="NCBI Taxonomy" id="6984"/>
    <lineage>
        <taxon>Eukaryota</taxon>
        <taxon>Metazoa</taxon>
        <taxon>Ecdysozoa</taxon>
        <taxon>Arthropoda</taxon>
        <taxon>Hexapoda</taxon>
        <taxon>Insecta</taxon>
        <taxon>Pterygota</taxon>
        <taxon>Neoptera</taxon>
        <taxon>Polyneoptera</taxon>
        <taxon>Dictyoptera</taxon>
        <taxon>Blattodea</taxon>
        <taxon>Blaberoidea</taxon>
        <taxon>Blaberidae</taxon>
        <taxon>Diplopterinae</taxon>
        <taxon>Diploptera</taxon>
    </lineage>
</organism>
<keyword evidence="2" id="KW-1003">Cell membrane</keyword>
<dbReference type="PANTHER" id="PTHR21137:SF35">
    <property type="entry name" value="ODORANT RECEPTOR 19A-RELATED"/>
    <property type="match status" value="1"/>
</dbReference>
<dbReference type="AlphaFoldDB" id="A0AAD8AF14"/>
<keyword evidence="6 10" id="KW-1133">Transmembrane helix</keyword>
<dbReference type="Pfam" id="PF02949">
    <property type="entry name" value="7tm_6"/>
    <property type="match status" value="1"/>
</dbReference>
<keyword evidence="12" id="KW-1185">Reference proteome</keyword>
<evidence type="ECO:0000256" key="5">
    <source>
        <dbReference type="ARBA" id="ARBA00022725"/>
    </source>
</evidence>
<keyword evidence="8" id="KW-0675">Receptor</keyword>
<sequence>MKTLKTSALMQDAGEQLNLMGYNLKFMYISAVGPIKEISNVYWKKNLYIFFQILVFIMYLPCFLGLGLAINKFWGDVEIITNIVCPGLSFVAAFIPAGYIFINWARVQKLVDDLESKSIFTSSLVQSNATLRQILEDARVKAKLITKVVAVSQLIAICSWAVKPIIYNTLRQDNDGPGDMNDRWKKLIFIMWLPVDPRPNKNYYIIYAYQLVVSYAFYNFTASIFSFIFSLITYSAAQFTIVAQALKHVDSLPTHKQSKYFPLRSKTSGLTEQYNETENTELDDDVALRYIKDCIRMHQSAIQ</sequence>
<reference evidence="11" key="1">
    <citation type="journal article" date="2023" name="IScience">
        <title>Live-bearing cockroach genome reveals convergent evolutionary mechanisms linked to viviparity in insects and beyond.</title>
        <authorList>
            <person name="Fouks B."/>
            <person name="Harrison M.C."/>
            <person name="Mikhailova A.A."/>
            <person name="Marchal E."/>
            <person name="English S."/>
            <person name="Carruthers M."/>
            <person name="Jennings E.C."/>
            <person name="Chiamaka E.L."/>
            <person name="Frigard R.A."/>
            <person name="Pippel M."/>
            <person name="Attardo G.M."/>
            <person name="Benoit J.B."/>
            <person name="Bornberg-Bauer E."/>
            <person name="Tobe S.S."/>
        </authorList>
    </citation>
    <scope>NUCLEOTIDE SEQUENCE</scope>
    <source>
        <strain evidence="11">Stay&amp;Tobe</strain>
    </source>
</reference>
<name>A0AAD8AF14_DIPPU</name>
<keyword evidence="3" id="KW-0716">Sensory transduction</keyword>
<comment type="subcellular location">
    <subcellularLocation>
        <location evidence="1">Cell membrane</location>
        <topology evidence="1">Multi-pass membrane protein</topology>
    </subcellularLocation>
</comment>
<dbReference type="GO" id="GO:0005886">
    <property type="term" value="C:plasma membrane"/>
    <property type="evidence" value="ECO:0007669"/>
    <property type="project" value="UniProtKB-SubCell"/>
</dbReference>
<dbReference type="PANTHER" id="PTHR21137">
    <property type="entry name" value="ODORANT RECEPTOR"/>
    <property type="match status" value="1"/>
</dbReference>
<keyword evidence="7 10" id="KW-0472">Membrane</keyword>
<dbReference type="EMBL" id="JASPKZ010001612">
    <property type="protein sequence ID" value="KAJ9597406.1"/>
    <property type="molecule type" value="Genomic_DNA"/>
</dbReference>